<name>A0A062XMR3_9BACT</name>
<dbReference type="InterPro" id="IPR022606">
    <property type="entry name" value="DUF2914"/>
</dbReference>
<dbReference type="Pfam" id="PF11141">
    <property type="entry name" value="DUF2914"/>
    <property type="match status" value="1"/>
</dbReference>
<dbReference type="EMBL" id="JMFG01000016">
    <property type="protein sequence ID" value="KDA53852.1"/>
    <property type="molecule type" value="Genomic_DNA"/>
</dbReference>
<organism evidence="3 4">
    <name type="scientific">Thermoanaerobaculum aquaticum</name>
    <dbReference type="NCBI Taxonomy" id="1312852"/>
    <lineage>
        <taxon>Bacteria</taxon>
        <taxon>Pseudomonadati</taxon>
        <taxon>Acidobacteriota</taxon>
        <taxon>Thermoanaerobaculia</taxon>
        <taxon>Thermoanaerobaculales</taxon>
        <taxon>Thermoanaerobaculaceae</taxon>
        <taxon>Thermoanaerobaculum</taxon>
    </lineage>
</organism>
<sequence length="126" mass="13796">MAKKGLLAVACGVLLATGLWAAEPQATAVVGTGVENRQPQGVGEEFPSQVGALFCFSEVKNYEGTLLHVWFHGEKEVARIELPVKGERFRTWSKKRIPASWTGPWRVEVQTADGKVLAEAKFTVKD</sequence>
<evidence type="ECO:0000256" key="1">
    <source>
        <dbReference type="SAM" id="SignalP"/>
    </source>
</evidence>
<reference evidence="3 4" key="1">
    <citation type="submission" date="2014-04" db="EMBL/GenBank/DDBJ databases">
        <title>The Genome Sequence of Thermoanaerobaculum aquaticum MP-01, The First Cultivated Group 23 Acidobacterium.</title>
        <authorList>
            <person name="Stamps B.W."/>
            <person name="Losey N.A."/>
            <person name="Lawson P.A."/>
            <person name="Stevenson B.S."/>
        </authorList>
    </citation>
    <scope>NUCLEOTIDE SEQUENCE [LARGE SCALE GENOMIC DNA]</scope>
    <source>
        <strain evidence="3 4">MP-01</strain>
    </source>
</reference>
<proteinExistence type="predicted"/>
<evidence type="ECO:0000313" key="3">
    <source>
        <dbReference type="EMBL" id="KDA53852.1"/>
    </source>
</evidence>
<dbReference type="AlphaFoldDB" id="A0A062XMR3"/>
<feature type="chain" id="PRO_5001620678" description="DUF2914 domain-containing protein" evidence="1">
    <location>
        <begin position="22"/>
        <end position="126"/>
    </location>
</feature>
<comment type="caution">
    <text evidence="3">The sequence shown here is derived from an EMBL/GenBank/DDBJ whole genome shotgun (WGS) entry which is preliminary data.</text>
</comment>
<dbReference type="OrthoDB" id="13952at2"/>
<dbReference type="Proteomes" id="UP000027284">
    <property type="component" value="Unassembled WGS sequence"/>
</dbReference>
<keyword evidence="1" id="KW-0732">Signal</keyword>
<feature type="signal peptide" evidence="1">
    <location>
        <begin position="1"/>
        <end position="21"/>
    </location>
</feature>
<dbReference type="STRING" id="1312852.EG19_02445"/>
<dbReference type="RefSeq" id="WP_053335009.1">
    <property type="nucleotide sequence ID" value="NZ_JMFG01000016.1"/>
</dbReference>
<evidence type="ECO:0000259" key="2">
    <source>
        <dbReference type="Pfam" id="PF11141"/>
    </source>
</evidence>
<gene>
    <name evidence="3" type="ORF">EG19_02445</name>
</gene>
<accession>A0A062XMR3</accession>
<keyword evidence="4" id="KW-1185">Reference proteome</keyword>
<feature type="domain" description="DUF2914" evidence="2">
    <location>
        <begin position="65"/>
        <end position="124"/>
    </location>
</feature>
<protein>
    <recommendedName>
        <fullName evidence="2">DUF2914 domain-containing protein</fullName>
    </recommendedName>
</protein>
<evidence type="ECO:0000313" key="4">
    <source>
        <dbReference type="Proteomes" id="UP000027284"/>
    </source>
</evidence>